<gene>
    <name evidence="2" type="ORF">MSPICULIGERA_LOCUS21537</name>
</gene>
<dbReference type="AlphaFoldDB" id="A0AA36GCF7"/>
<dbReference type="GO" id="GO:0080008">
    <property type="term" value="C:Cul4-RING E3 ubiquitin ligase complex"/>
    <property type="evidence" value="ECO:0007669"/>
    <property type="project" value="InterPro"/>
</dbReference>
<comment type="caution">
    <text evidence="2">The sequence shown here is derived from an EMBL/GenBank/DDBJ whole genome shotgun (WGS) entry which is preliminary data.</text>
</comment>
<proteinExistence type="predicted"/>
<dbReference type="GO" id="GO:0016567">
    <property type="term" value="P:protein ubiquitination"/>
    <property type="evidence" value="ECO:0007669"/>
    <property type="project" value="InterPro"/>
</dbReference>
<reference evidence="2" key="1">
    <citation type="submission" date="2023-06" db="EMBL/GenBank/DDBJ databases">
        <authorList>
            <person name="Delattre M."/>
        </authorList>
    </citation>
    <scope>NUCLEOTIDE SEQUENCE</scope>
    <source>
        <strain evidence="2">AF72</strain>
    </source>
</reference>
<dbReference type="SMART" id="SM00320">
    <property type="entry name" value="WD40"/>
    <property type="match status" value="2"/>
</dbReference>
<dbReference type="InterPro" id="IPR036047">
    <property type="entry name" value="F-box-like_dom_sf"/>
</dbReference>
<dbReference type="Gene3D" id="1.20.1280.50">
    <property type="match status" value="1"/>
</dbReference>
<feature type="non-terminal residue" evidence="2">
    <location>
        <position position="532"/>
    </location>
</feature>
<dbReference type="Pfam" id="PF12937">
    <property type="entry name" value="F-box-like"/>
    <property type="match status" value="1"/>
</dbReference>
<dbReference type="PANTHER" id="PTHR20995:SF17">
    <property type="entry name" value="F-BOX_WD REPEAT-CONTAINING PROTEIN 5"/>
    <property type="match status" value="1"/>
</dbReference>
<evidence type="ECO:0000313" key="2">
    <source>
        <dbReference type="EMBL" id="CAJ0583457.1"/>
    </source>
</evidence>
<dbReference type="Proteomes" id="UP001177023">
    <property type="component" value="Unassembled WGS sequence"/>
</dbReference>
<dbReference type="GO" id="GO:0019005">
    <property type="term" value="C:SCF ubiquitin ligase complex"/>
    <property type="evidence" value="ECO:0007669"/>
    <property type="project" value="InterPro"/>
</dbReference>
<evidence type="ECO:0000259" key="1">
    <source>
        <dbReference type="Pfam" id="PF12937"/>
    </source>
</evidence>
<dbReference type="InterPro" id="IPR001680">
    <property type="entry name" value="WD40_rpt"/>
</dbReference>
<organism evidence="2 3">
    <name type="scientific">Mesorhabditis spiculigera</name>
    <dbReference type="NCBI Taxonomy" id="96644"/>
    <lineage>
        <taxon>Eukaryota</taxon>
        <taxon>Metazoa</taxon>
        <taxon>Ecdysozoa</taxon>
        <taxon>Nematoda</taxon>
        <taxon>Chromadorea</taxon>
        <taxon>Rhabditida</taxon>
        <taxon>Rhabditina</taxon>
        <taxon>Rhabditomorpha</taxon>
        <taxon>Rhabditoidea</taxon>
        <taxon>Rhabditidae</taxon>
        <taxon>Mesorhabditinae</taxon>
        <taxon>Mesorhabditis</taxon>
    </lineage>
</organism>
<sequence>MHRVATPRWDCLLGSLLHDIFSHLDARDLAVAGASNRHWYRISRTDELWQPLFEEKHDLWDCSKLLITEAYFDEYTYFENQIPTKKTQVVDDFEIELKHVTFSSNGKYFAVCGANALIWLWRTEPEIEFLTEKDLAKSLQWVEADTIEFSPDEAKLLVNGKKTGGRREFSCFSISETGSVRYLCRIMCTPLEYLGCWLDSRYVLSGEFYQFGSPTSLGDSISQLWLCSVPDDIFLNRTGRVCQVLIARHVSPRFRRILQLADEARWEQTTLSHKLLELKTRAEIECEDADKELDSLKKLLDTESECGECYAHHTLKAQPADFECHCECHQPADRLMIYVNGDLCHRLNFKVISQKMINKALNFENYTTEKKAAPENETDSLESIMEQIDQPDYFVELDGSIQGLSLSTDHRMLEFAVRVVVEDTVGEVVGSQLEHRRVDLGKMIVEKKPVAGRPISRVTCSSQRIVISTHRRELLLWARDYGAEPVANLVHEHPITCSAVHPDNSILLACVGMDLHIWESPLRVKSSSPPCG</sequence>
<dbReference type="EMBL" id="CATQJA010002665">
    <property type="protein sequence ID" value="CAJ0583457.1"/>
    <property type="molecule type" value="Genomic_DNA"/>
</dbReference>
<accession>A0AA36GCF7</accession>
<dbReference type="InterPro" id="IPR001810">
    <property type="entry name" value="F-box_dom"/>
</dbReference>
<protein>
    <recommendedName>
        <fullName evidence="1">F-box domain-containing protein</fullName>
    </recommendedName>
</protein>
<name>A0AA36GCF7_9BILA</name>
<feature type="domain" description="F-box" evidence="1">
    <location>
        <begin position="16"/>
        <end position="53"/>
    </location>
</feature>
<dbReference type="InterPro" id="IPR042508">
    <property type="entry name" value="FBXW5"/>
</dbReference>
<evidence type="ECO:0000313" key="3">
    <source>
        <dbReference type="Proteomes" id="UP001177023"/>
    </source>
</evidence>
<dbReference type="PANTHER" id="PTHR20995">
    <property type="entry name" value="F-BOX/WD REPEAT-CONTAINING PROTEIN 5"/>
    <property type="match status" value="1"/>
</dbReference>
<keyword evidence="3" id="KW-1185">Reference proteome</keyword>
<dbReference type="SUPFAM" id="SSF81383">
    <property type="entry name" value="F-box domain"/>
    <property type="match status" value="1"/>
</dbReference>
<dbReference type="SUPFAM" id="SSF69322">
    <property type="entry name" value="Tricorn protease domain 2"/>
    <property type="match status" value="1"/>
</dbReference>